<comment type="caution">
    <text evidence="3">The sequence shown here is derived from an EMBL/GenBank/DDBJ whole genome shotgun (WGS) entry which is preliminary data.</text>
</comment>
<protein>
    <recommendedName>
        <fullName evidence="2">BTB domain-containing protein</fullName>
    </recommendedName>
</protein>
<dbReference type="PROSITE" id="PS50097">
    <property type="entry name" value="BTB"/>
    <property type="match status" value="1"/>
</dbReference>
<sequence>MKREMDSEYQRDSLRMFNQSADVYMKGETYAYSTAESSDSSSSEDVPLMEEFLFSSPKVKTVAQATAAVAAAAGGKKEVKGEMPAAEKKIEGKDCIHKWTQPSIEQFQSIIRILVGPGKTQFMVHEHLLKQESTHFRKHVQFPSNTRECFEWAIEMAHIEPGTFRIFVNWLYHNTLVFPEGDELRGQTFQELADAYSLGEYLEATVFMNVIVDDIIMLFNAKNKRIPAMLTERIYASTRPESPLRKLWIALYARGEIIGNMKIQNMEFLHGIVAAQKLMLKESTSKKTVDETIKPVEFYAIEDGTGRCKGRFTVFSGVQNDYFYSHALEKGKTESKKRRRIPADKSPQRPPKTPKKKA</sequence>
<evidence type="ECO:0000313" key="4">
    <source>
        <dbReference type="Proteomes" id="UP000224634"/>
    </source>
</evidence>
<evidence type="ECO:0000259" key="2">
    <source>
        <dbReference type="PROSITE" id="PS50097"/>
    </source>
</evidence>
<organism evidence="3 4">
    <name type="scientific">Polytolypa hystricis (strain UAMH7299)</name>
    <dbReference type="NCBI Taxonomy" id="1447883"/>
    <lineage>
        <taxon>Eukaryota</taxon>
        <taxon>Fungi</taxon>
        <taxon>Dikarya</taxon>
        <taxon>Ascomycota</taxon>
        <taxon>Pezizomycotina</taxon>
        <taxon>Eurotiomycetes</taxon>
        <taxon>Eurotiomycetidae</taxon>
        <taxon>Onygenales</taxon>
        <taxon>Onygenales incertae sedis</taxon>
        <taxon>Polytolypa</taxon>
    </lineage>
</organism>
<accession>A0A2B7XY68</accession>
<dbReference type="PANTHER" id="PTHR47843:SF2">
    <property type="entry name" value="BTB DOMAIN-CONTAINING PROTEIN"/>
    <property type="match status" value="1"/>
</dbReference>
<dbReference type="PANTHER" id="PTHR47843">
    <property type="entry name" value="BTB DOMAIN-CONTAINING PROTEIN-RELATED"/>
    <property type="match status" value="1"/>
</dbReference>
<dbReference type="EMBL" id="PDNA01000101">
    <property type="protein sequence ID" value="PGH13723.1"/>
    <property type="molecule type" value="Genomic_DNA"/>
</dbReference>
<dbReference type="Proteomes" id="UP000224634">
    <property type="component" value="Unassembled WGS sequence"/>
</dbReference>
<dbReference type="OrthoDB" id="194443at2759"/>
<proteinExistence type="predicted"/>
<evidence type="ECO:0000313" key="3">
    <source>
        <dbReference type="EMBL" id="PGH13723.1"/>
    </source>
</evidence>
<dbReference type="InterPro" id="IPR000210">
    <property type="entry name" value="BTB/POZ_dom"/>
</dbReference>
<dbReference type="InterPro" id="IPR011333">
    <property type="entry name" value="SKP1/BTB/POZ_sf"/>
</dbReference>
<feature type="domain" description="BTB" evidence="2">
    <location>
        <begin position="109"/>
        <end position="180"/>
    </location>
</feature>
<gene>
    <name evidence="3" type="ORF">AJ80_06228</name>
</gene>
<dbReference type="STRING" id="1447883.A0A2B7XY68"/>
<feature type="region of interest" description="Disordered" evidence="1">
    <location>
        <begin position="329"/>
        <end position="358"/>
    </location>
</feature>
<reference evidence="3 4" key="1">
    <citation type="submission" date="2017-10" db="EMBL/GenBank/DDBJ databases">
        <title>Comparative genomics in systemic dimorphic fungi from Ajellomycetaceae.</title>
        <authorList>
            <person name="Munoz J.F."/>
            <person name="Mcewen J.G."/>
            <person name="Clay O.K."/>
            <person name="Cuomo C.A."/>
        </authorList>
    </citation>
    <scope>NUCLEOTIDE SEQUENCE [LARGE SCALE GENOMIC DNA]</scope>
    <source>
        <strain evidence="3 4">UAMH7299</strain>
    </source>
</reference>
<keyword evidence="4" id="KW-1185">Reference proteome</keyword>
<dbReference type="SUPFAM" id="SSF54695">
    <property type="entry name" value="POZ domain"/>
    <property type="match status" value="1"/>
</dbReference>
<dbReference type="Gene3D" id="3.30.710.10">
    <property type="entry name" value="Potassium Channel Kv1.1, Chain A"/>
    <property type="match status" value="1"/>
</dbReference>
<dbReference type="AlphaFoldDB" id="A0A2B7XY68"/>
<name>A0A2B7XY68_POLH7</name>
<evidence type="ECO:0000256" key="1">
    <source>
        <dbReference type="SAM" id="MobiDB-lite"/>
    </source>
</evidence>